<sequence length="397" mass="43502">MNAMSATHQQRFWILVSLVAISGFSQGMLLPLIAIIFEKDGLSSTINGLNATGLYLGILFISPFMEAPLRRYGYKPIIAAGGLLVIVSLALFPLWKSVVFWFVLRLFIGIGDHALHFGTQTWITSSSPADKRGRNISLYGLFFGIGFAVGPLMTPLIEINQALPFMISSALCLLTWVFLFLIKNEFPLQEVEVNSLKETAKRFSKAAKYAWIAFLPPFGYGFLESSLNGSFPVYGLRIGLQVEFISLLLTSFAVGAIVFQLPLGILSDKLGRKLVLGWILSIGAMTFFTASLLEDTSIPLVACLFIAGMVVGSTFSLGISYMTDLIPTRLLPTGNLLCGIAFSIGSLAGPYIGGTFIQFFHHISFFNIISGMLCCIFIVLFVFGQKMPMQQKTSENI</sequence>
<dbReference type="Gene3D" id="1.20.1250.20">
    <property type="entry name" value="MFS general substrate transporter like domains"/>
    <property type="match status" value="2"/>
</dbReference>
<keyword evidence="4 7" id="KW-0812">Transmembrane</keyword>
<dbReference type="InterPro" id="IPR047200">
    <property type="entry name" value="MFS_YcaD-like"/>
</dbReference>
<feature type="transmembrane region" description="Helical" evidence="7">
    <location>
        <begin position="206"/>
        <end position="223"/>
    </location>
</feature>
<feature type="transmembrane region" description="Helical" evidence="7">
    <location>
        <begin position="299"/>
        <end position="322"/>
    </location>
</feature>
<keyword evidence="6 7" id="KW-0472">Membrane</keyword>
<dbReference type="SUPFAM" id="SSF103473">
    <property type="entry name" value="MFS general substrate transporter"/>
    <property type="match status" value="1"/>
</dbReference>
<keyword evidence="3" id="KW-1003">Cell membrane</keyword>
<feature type="transmembrane region" description="Helical" evidence="7">
    <location>
        <begin position="275"/>
        <end position="293"/>
    </location>
</feature>
<evidence type="ECO:0000259" key="8">
    <source>
        <dbReference type="PROSITE" id="PS50850"/>
    </source>
</evidence>
<dbReference type="InterPro" id="IPR011701">
    <property type="entry name" value="MFS"/>
</dbReference>
<proteinExistence type="predicted"/>
<feature type="transmembrane region" description="Helical" evidence="7">
    <location>
        <begin position="49"/>
        <end position="65"/>
    </location>
</feature>
<comment type="subcellular location">
    <subcellularLocation>
        <location evidence="1">Cell membrane</location>
        <topology evidence="1">Multi-pass membrane protein</topology>
    </subcellularLocation>
</comment>
<feature type="transmembrane region" description="Helical" evidence="7">
    <location>
        <begin position="243"/>
        <end position="263"/>
    </location>
</feature>
<protein>
    <submittedName>
        <fullName evidence="9">Permease of the major facilitator superfamily</fullName>
    </submittedName>
</protein>
<feature type="transmembrane region" description="Helical" evidence="7">
    <location>
        <begin position="12"/>
        <end position="37"/>
    </location>
</feature>
<evidence type="ECO:0000256" key="7">
    <source>
        <dbReference type="SAM" id="Phobius"/>
    </source>
</evidence>
<dbReference type="Proteomes" id="UP000001283">
    <property type="component" value="Chromosome"/>
</dbReference>
<feature type="transmembrane region" description="Helical" evidence="7">
    <location>
        <begin position="359"/>
        <end position="383"/>
    </location>
</feature>
<feature type="transmembrane region" description="Helical" evidence="7">
    <location>
        <begin position="163"/>
        <end position="182"/>
    </location>
</feature>
<evidence type="ECO:0000256" key="3">
    <source>
        <dbReference type="ARBA" id="ARBA00022475"/>
    </source>
</evidence>
<feature type="transmembrane region" description="Helical" evidence="7">
    <location>
        <begin position="72"/>
        <end position="92"/>
    </location>
</feature>
<dbReference type="PANTHER" id="PTHR23521:SF2">
    <property type="entry name" value="TRANSPORTER MFS SUPERFAMILY"/>
    <property type="match status" value="1"/>
</dbReference>
<dbReference type="EMBL" id="CP003017">
    <property type="protein sequence ID" value="AEN91728.1"/>
    <property type="molecule type" value="Genomic_DNA"/>
</dbReference>
<dbReference type="PANTHER" id="PTHR23521">
    <property type="entry name" value="TRANSPORTER MFS SUPERFAMILY"/>
    <property type="match status" value="1"/>
</dbReference>
<dbReference type="Pfam" id="PF07690">
    <property type="entry name" value="MFS_1"/>
    <property type="match status" value="1"/>
</dbReference>
<evidence type="ECO:0000313" key="10">
    <source>
        <dbReference type="Proteomes" id="UP000001283"/>
    </source>
</evidence>
<gene>
    <name evidence="9" type="primary">yfkF</name>
    <name evidence="9" type="ORF">BMWSH_4850</name>
</gene>
<dbReference type="InterPro" id="IPR020846">
    <property type="entry name" value="MFS_dom"/>
</dbReference>
<feature type="domain" description="Major facilitator superfamily (MFS) profile" evidence="8">
    <location>
        <begin position="11"/>
        <end position="387"/>
    </location>
</feature>
<feature type="transmembrane region" description="Helical" evidence="7">
    <location>
        <begin position="334"/>
        <end position="353"/>
    </location>
</feature>
<dbReference type="AlphaFoldDB" id="A0A8D4BRT5"/>
<evidence type="ECO:0000256" key="5">
    <source>
        <dbReference type="ARBA" id="ARBA00022989"/>
    </source>
</evidence>
<feature type="transmembrane region" description="Helical" evidence="7">
    <location>
        <begin position="98"/>
        <end position="115"/>
    </location>
</feature>
<keyword evidence="5 7" id="KW-1133">Transmembrane helix</keyword>
<dbReference type="KEGG" id="bmh:BMWSH_4850"/>
<accession>A0A8D4BRT5</accession>
<feature type="transmembrane region" description="Helical" evidence="7">
    <location>
        <begin position="136"/>
        <end position="157"/>
    </location>
</feature>
<reference evidence="9 10" key="1">
    <citation type="journal article" date="2011" name="J. Bacteriol.">
        <title>Complete genome sequence of the industrial strain Bacillus megaterium WSH-002.</title>
        <authorList>
            <person name="Liu L."/>
            <person name="Li Y."/>
            <person name="Zhang J."/>
            <person name="Zou W."/>
            <person name="Zhou Z."/>
            <person name="Liu J."/>
            <person name="Li X."/>
            <person name="Wang L."/>
            <person name="Chen J."/>
        </authorList>
    </citation>
    <scope>NUCLEOTIDE SEQUENCE [LARGE SCALE GENOMIC DNA]</scope>
    <source>
        <strain evidence="9 10">WSH-002</strain>
    </source>
</reference>
<evidence type="ECO:0000256" key="2">
    <source>
        <dbReference type="ARBA" id="ARBA00022448"/>
    </source>
</evidence>
<name>A0A8D4BRT5_PRIMW</name>
<dbReference type="GO" id="GO:0022857">
    <property type="term" value="F:transmembrane transporter activity"/>
    <property type="evidence" value="ECO:0007669"/>
    <property type="project" value="InterPro"/>
</dbReference>
<dbReference type="CDD" id="cd17477">
    <property type="entry name" value="MFS_YcaD_like"/>
    <property type="match status" value="1"/>
</dbReference>
<organism evidence="9 10">
    <name type="scientific">Priestia megaterium (strain WSH-002)</name>
    <name type="common">Bacillus megaterium</name>
    <dbReference type="NCBI Taxonomy" id="1006007"/>
    <lineage>
        <taxon>Bacteria</taxon>
        <taxon>Bacillati</taxon>
        <taxon>Bacillota</taxon>
        <taxon>Bacilli</taxon>
        <taxon>Bacillales</taxon>
        <taxon>Bacillaceae</taxon>
        <taxon>Priestia</taxon>
    </lineage>
</organism>
<evidence type="ECO:0000313" key="9">
    <source>
        <dbReference type="EMBL" id="AEN91728.1"/>
    </source>
</evidence>
<dbReference type="GO" id="GO:0005886">
    <property type="term" value="C:plasma membrane"/>
    <property type="evidence" value="ECO:0007669"/>
    <property type="project" value="UniProtKB-SubCell"/>
</dbReference>
<dbReference type="InterPro" id="IPR036259">
    <property type="entry name" value="MFS_trans_sf"/>
</dbReference>
<evidence type="ECO:0000256" key="4">
    <source>
        <dbReference type="ARBA" id="ARBA00022692"/>
    </source>
</evidence>
<evidence type="ECO:0000256" key="1">
    <source>
        <dbReference type="ARBA" id="ARBA00004651"/>
    </source>
</evidence>
<dbReference type="PROSITE" id="PS50850">
    <property type="entry name" value="MFS"/>
    <property type="match status" value="1"/>
</dbReference>
<keyword evidence="2" id="KW-0813">Transport</keyword>
<evidence type="ECO:0000256" key="6">
    <source>
        <dbReference type="ARBA" id="ARBA00023136"/>
    </source>
</evidence>